<feature type="region of interest" description="Disordered" evidence="1">
    <location>
        <begin position="45"/>
        <end position="64"/>
    </location>
</feature>
<accession>A0ABP8R401</accession>
<protein>
    <submittedName>
        <fullName evidence="2">Uncharacterized protein</fullName>
    </submittedName>
</protein>
<evidence type="ECO:0000313" key="3">
    <source>
        <dbReference type="Proteomes" id="UP001500503"/>
    </source>
</evidence>
<sequence>MAEPAEPGPSRHLGALGLARDPIGDPLVYPGRPPAESGLLTGDRFLPLREEPGTPPGGRRLPGGETLDDALIGAGGPRLADRHPVLAVGSNGSPAQVHRKLTGRAPVLVPMTYADVTGLVPGVSAHVSRPGYVPAAPVLEPGATARLIVLWLDDDQLAVVDATEPNYRRLRTPGAVRVSLGGVPVGCGLYAGRHGCLTDRRGRPFRLTAQATLLAALLADLPALGRLAGTDDSAELAVRVRRDPALREDIRLLWRRENRVIEQAGLTPDGA</sequence>
<comment type="caution">
    <text evidence="2">The sequence shown here is derived from an EMBL/GenBank/DDBJ whole genome shotgun (WGS) entry which is preliminary data.</text>
</comment>
<organism evidence="2 3">
    <name type="scientific">Actinoallomurus oryzae</name>
    <dbReference type="NCBI Taxonomy" id="502180"/>
    <lineage>
        <taxon>Bacteria</taxon>
        <taxon>Bacillati</taxon>
        <taxon>Actinomycetota</taxon>
        <taxon>Actinomycetes</taxon>
        <taxon>Streptosporangiales</taxon>
        <taxon>Thermomonosporaceae</taxon>
        <taxon>Actinoallomurus</taxon>
    </lineage>
</organism>
<keyword evidence="3" id="KW-1185">Reference proteome</keyword>
<gene>
    <name evidence="2" type="ORF">GCM10023191_090630</name>
</gene>
<dbReference type="RefSeq" id="WP_345474841.1">
    <property type="nucleotide sequence ID" value="NZ_BAABHF010000058.1"/>
</dbReference>
<evidence type="ECO:0000256" key="1">
    <source>
        <dbReference type="SAM" id="MobiDB-lite"/>
    </source>
</evidence>
<reference evidence="3" key="1">
    <citation type="journal article" date="2019" name="Int. J. Syst. Evol. Microbiol.">
        <title>The Global Catalogue of Microorganisms (GCM) 10K type strain sequencing project: providing services to taxonomists for standard genome sequencing and annotation.</title>
        <authorList>
            <consortium name="The Broad Institute Genomics Platform"/>
            <consortium name="The Broad Institute Genome Sequencing Center for Infectious Disease"/>
            <person name="Wu L."/>
            <person name="Ma J."/>
        </authorList>
    </citation>
    <scope>NUCLEOTIDE SEQUENCE [LARGE SCALE GENOMIC DNA]</scope>
    <source>
        <strain evidence="3">JCM 17933</strain>
    </source>
</reference>
<dbReference type="EMBL" id="BAABHF010000058">
    <property type="protein sequence ID" value="GAA4517681.1"/>
    <property type="molecule type" value="Genomic_DNA"/>
</dbReference>
<name>A0ABP8R401_9ACTN</name>
<dbReference type="Proteomes" id="UP001500503">
    <property type="component" value="Unassembled WGS sequence"/>
</dbReference>
<evidence type="ECO:0000313" key="2">
    <source>
        <dbReference type="EMBL" id="GAA4517681.1"/>
    </source>
</evidence>
<proteinExistence type="predicted"/>